<comment type="subcellular location">
    <subcellularLocation>
        <location evidence="1">Cell membrane</location>
        <topology evidence="1">Multi-pass membrane protein</topology>
    </subcellularLocation>
</comment>
<dbReference type="PANTHER" id="PTHR30482:SF10">
    <property type="entry name" value="HIGH-AFFINITY BRANCHED-CHAIN AMINO ACID TRANSPORT PROTEIN BRAE"/>
    <property type="match status" value="1"/>
</dbReference>
<feature type="transmembrane region" description="Helical" evidence="6">
    <location>
        <begin position="30"/>
        <end position="49"/>
    </location>
</feature>
<dbReference type="EMBL" id="AFGF01000056">
    <property type="protein sequence ID" value="EGO64458.1"/>
    <property type="molecule type" value="Genomic_DNA"/>
</dbReference>
<evidence type="ECO:0000256" key="3">
    <source>
        <dbReference type="ARBA" id="ARBA00022692"/>
    </source>
</evidence>
<evidence type="ECO:0000256" key="2">
    <source>
        <dbReference type="ARBA" id="ARBA00022475"/>
    </source>
</evidence>
<feature type="transmembrane region" description="Helical" evidence="6">
    <location>
        <begin position="86"/>
        <end position="105"/>
    </location>
</feature>
<dbReference type="PANTHER" id="PTHR30482">
    <property type="entry name" value="HIGH-AFFINITY BRANCHED-CHAIN AMINO ACID TRANSPORT SYSTEM PERMEASE"/>
    <property type="match status" value="1"/>
</dbReference>
<feature type="transmembrane region" description="Helical" evidence="6">
    <location>
        <begin position="159"/>
        <end position="177"/>
    </location>
</feature>
<evidence type="ECO:0000313" key="8">
    <source>
        <dbReference type="Proteomes" id="UP000003240"/>
    </source>
</evidence>
<keyword evidence="8" id="KW-1185">Reference proteome</keyword>
<proteinExistence type="predicted"/>
<dbReference type="OrthoDB" id="9789927at2"/>
<dbReference type="InterPro" id="IPR001851">
    <property type="entry name" value="ABC_transp_permease"/>
</dbReference>
<comment type="caution">
    <text evidence="7">The sequence shown here is derived from an EMBL/GenBank/DDBJ whole genome shotgun (WGS) entry which is preliminary data.</text>
</comment>
<feature type="transmembrane region" description="Helical" evidence="6">
    <location>
        <begin position="7"/>
        <end position="24"/>
    </location>
</feature>
<feature type="transmembrane region" description="Helical" evidence="6">
    <location>
        <begin position="61"/>
        <end position="80"/>
    </location>
</feature>
<dbReference type="AlphaFoldDB" id="F7NHT3"/>
<feature type="transmembrane region" description="Helical" evidence="6">
    <location>
        <begin position="112"/>
        <end position="130"/>
    </location>
</feature>
<evidence type="ECO:0000256" key="6">
    <source>
        <dbReference type="SAM" id="Phobius"/>
    </source>
</evidence>
<organism evidence="7 8">
    <name type="scientific">Acetonema longum DSM 6540</name>
    <dbReference type="NCBI Taxonomy" id="1009370"/>
    <lineage>
        <taxon>Bacteria</taxon>
        <taxon>Bacillati</taxon>
        <taxon>Bacillota</taxon>
        <taxon>Negativicutes</taxon>
        <taxon>Acetonemataceae</taxon>
        <taxon>Acetonema</taxon>
    </lineage>
</organism>
<feature type="transmembrane region" description="Helical" evidence="6">
    <location>
        <begin position="242"/>
        <end position="267"/>
    </location>
</feature>
<accession>F7NHT3</accession>
<sequence length="313" mass="34540">MKEHKYHIIAAAVFGTLLLFPQVINQSFYLHLMILVFLYALLGGAWNMIGGYAGQASLGHAVYFAIGAYTSTMMTLEFGINPWIGMLTGAVLAVLVSAALGYPCFRIKGHYFVIATIALGEIAFVLFTNWEWVGGAVGKHLPILSTNFIDFQFAGKMPYYYVALTLLTLQVAFTYFMEKSHFEYYFQAIRKDEDTARSLGINITRYKMFAMAFSALFMAFGGTFYAQYLLYIDPESVLPMMLSIQVCLIAILGGIGTVFGPVLGAFIMIPLAEFSRAWFGGSGSALDLVMYGLLIMVFAVMKPSGLMGFITGK</sequence>
<keyword evidence="3 6" id="KW-0812">Transmembrane</keyword>
<dbReference type="GO" id="GO:0005886">
    <property type="term" value="C:plasma membrane"/>
    <property type="evidence" value="ECO:0007669"/>
    <property type="project" value="UniProtKB-SubCell"/>
</dbReference>
<name>F7NHT3_9FIRM</name>
<evidence type="ECO:0000256" key="1">
    <source>
        <dbReference type="ARBA" id="ARBA00004651"/>
    </source>
</evidence>
<keyword evidence="5 6" id="KW-0472">Membrane</keyword>
<evidence type="ECO:0000256" key="4">
    <source>
        <dbReference type="ARBA" id="ARBA00022989"/>
    </source>
</evidence>
<gene>
    <name evidence="7" type="ORF">ALO_08153</name>
</gene>
<evidence type="ECO:0000256" key="5">
    <source>
        <dbReference type="ARBA" id="ARBA00023136"/>
    </source>
</evidence>
<dbReference type="RefSeq" id="WP_004573220.1">
    <property type="nucleotide sequence ID" value="NZ_AFGF01000056.1"/>
</dbReference>
<keyword evidence="4 6" id="KW-1133">Transmembrane helix</keyword>
<dbReference type="eggNOG" id="COG4177">
    <property type="taxonomic scope" value="Bacteria"/>
</dbReference>
<protein>
    <submittedName>
        <fullName evidence="7">Inner-membrane translocator</fullName>
    </submittedName>
</protein>
<dbReference type="Proteomes" id="UP000003240">
    <property type="component" value="Unassembled WGS sequence"/>
</dbReference>
<dbReference type="GO" id="GO:0015658">
    <property type="term" value="F:branched-chain amino acid transmembrane transporter activity"/>
    <property type="evidence" value="ECO:0007669"/>
    <property type="project" value="InterPro"/>
</dbReference>
<keyword evidence="2" id="KW-1003">Cell membrane</keyword>
<dbReference type="InterPro" id="IPR043428">
    <property type="entry name" value="LivM-like"/>
</dbReference>
<dbReference type="Pfam" id="PF02653">
    <property type="entry name" value="BPD_transp_2"/>
    <property type="match status" value="1"/>
</dbReference>
<reference evidence="7 8" key="1">
    <citation type="journal article" date="2011" name="EMBO J.">
        <title>Structural diversity of bacterial flagellar motors.</title>
        <authorList>
            <person name="Chen S."/>
            <person name="Beeby M."/>
            <person name="Murphy G.E."/>
            <person name="Leadbetter J.R."/>
            <person name="Hendrixson D.R."/>
            <person name="Briegel A."/>
            <person name="Li Z."/>
            <person name="Shi J."/>
            <person name="Tocheva E.I."/>
            <person name="Muller A."/>
            <person name="Dobro M.J."/>
            <person name="Jensen G.J."/>
        </authorList>
    </citation>
    <scope>NUCLEOTIDE SEQUENCE [LARGE SCALE GENOMIC DNA]</scope>
    <source>
        <strain evidence="7 8">DSM 6540</strain>
    </source>
</reference>
<dbReference type="CDD" id="cd06581">
    <property type="entry name" value="TM_PBP1_LivM_like"/>
    <property type="match status" value="1"/>
</dbReference>
<feature type="transmembrane region" description="Helical" evidence="6">
    <location>
        <begin position="288"/>
        <end position="310"/>
    </location>
</feature>
<feature type="transmembrane region" description="Helical" evidence="6">
    <location>
        <begin position="208"/>
        <end position="230"/>
    </location>
</feature>
<evidence type="ECO:0000313" key="7">
    <source>
        <dbReference type="EMBL" id="EGO64458.1"/>
    </source>
</evidence>
<dbReference type="STRING" id="1009370.ALO_08153"/>